<dbReference type="Gene3D" id="1.10.10.10">
    <property type="entry name" value="Winged helix-like DNA-binding domain superfamily/Winged helix DNA-binding domain"/>
    <property type="match status" value="1"/>
</dbReference>
<dbReference type="RefSeq" id="WP_272463714.1">
    <property type="nucleotide sequence ID" value="NZ_JAPFQL010000113.1"/>
</dbReference>
<evidence type="ECO:0000259" key="4">
    <source>
        <dbReference type="PROSITE" id="PS50043"/>
    </source>
</evidence>
<keyword evidence="1" id="KW-0805">Transcription regulation</keyword>
<dbReference type="SMART" id="SM00421">
    <property type="entry name" value="HTH_LUXR"/>
    <property type="match status" value="1"/>
</dbReference>
<evidence type="ECO:0000256" key="2">
    <source>
        <dbReference type="ARBA" id="ARBA00023125"/>
    </source>
</evidence>
<dbReference type="PROSITE" id="PS50043">
    <property type="entry name" value="HTH_LUXR_2"/>
    <property type="match status" value="1"/>
</dbReference>
<organism evidence="5 6">
    <name type="scientific">Intrasporangium calvum</name>
    <dbReference type="NCBI Taxonomy" id="53358"/>
    <lineage>
        <taxon>Bacteria</taxon>
        <taxon>Bacillati</taxon>
        <taxon>Actinomycetota</taxon>
        <taxon>Actinomycetes</taxon>
        <taxon>Micrococcales</taxon>
        <taxon>Intrasporangiaceae</taxon>
        <taxon>Intrasporangium</taxon>
    </lineage>
</organism>
<name>A0ABT5GLM6_9MICO</name>
<evidence type="ECO:0000313" key="5">
    <source>
        <dbReference type="EMBL" id="MDC5699155.1"/>
    </source>
</evidence>
<keyword evidence="6" id="KW-1185">Reference proteome</keyword>
<dbReference type="PANTHER" id="PTHR44688:SF16">
    <property type="entry name" value="DNA-BINDING TRANSCRIPTIONAL ACTIVATOR DEVR_DOSR"/>
    <property type="match status" value="1"/>
</dbReference>
<evidence type="ECO:0000313" key="6">
    <source>
        <dbReference type="Proteomes" id="UP001150259"/>
    </source>
</evidence>
<keyword evidence="3" id="KW-0804">Transcription</keyword>
<feature type="domain" description="HTH luxR-type" evidence="4">
    <location>
        <begin position="181"/>
        <end position="246"/>
    </location>
</feature>
<dbReference type="SUPFAM" id="SSF46894">
    <property type="entry name" value="C-terminal effector domain of the bipartite response regulators"/>
    <property type="match status" value="1"/>
</dbReference>
<dbReference type="Proteomes" id="UP001150259">
    <property type="component" value="Unassembled WGS sequence"/>
</dbReference>
<evidence type="ECO:0000256" key="1">
    <source>
        <dbReference type="ARBA" id="ARBA00023015"/>
    </source>
</evidence>
<evidence type="ECO:0000256" key="3">
    <source>
        <dbReference type="ARBA" id="ARBA00023163"/>
    </source>
</evidence>
<dbReference type="CDD" id="cd06170">
    <property type="entry name" value="LuxR_C_like"/>
    <property type="match status" value="1"/>
</dbReference>
<keyword evidence="2" id="KW-0238">DNA-binding</keyword>
<dbReference type="PANTHER" id="PTHR44688">
    <property type="entry name" value="DNA-BINDING TRANSCRIPTIONAL ACTIVATOR DEVR_DOSR"/>
    <property type="match status" value="1"/>
</dbReference>
<sequence length="248" mass="27167">MQEALLLSRSVGLARAAVLPDALELLDRYVGADTLSLSAMRLREGADPQADVTVRGADPMTAWELDLWPGLMATHPYLPTLVAGPMTASRVTDVVDFESFERSDLYQLLLRPRGSRYQAGLLLDRSPESMLLLSLWRQDRDFSAAEMTALEAFRSVLAAAVAFAKAIEAAQAAAGELVGSRVAGSSLLTTRQREVAGLLEAGLSNDQIARRLGISSRTVRKHVEDLFDRTGARSRTQVALWWRHQSHP</sequence>
<protein>
    <submittedName>
        <fullName evidence="5">Helix-turn-helix transcriptional regulator</fullName>
    </submittedName>
</protein>
<reference evidence="5 6" key="1">
    <citation type="submission" date="2022-11" db="EMBL/GenBank/DDBJ databases">
        <title>Anaerobic phenanthrene biodegradation by a DNRA strain PheN6.</title>
        <authorList>
            <person name="Zhang Z."/>
        </authorList>
    </citation>
    <scope>NUCLEOTIDE SEQUENCE [LARGE SCALE GENOMIC DNA]</scope>
    <source>
        <strain evidence="5 6">PheN6</strain>
    </source>
</reference>
<dbReference type="InterPro" id="IPR036388">
    <property type="entry name" value="WH-like_DNA-bd_sf"/>
</dbReference>
<gene>
    <name evidence="5" type="ORF">OO014_18045</name>
</gene>
<dbReference type="PRINTS" id="PR00038">
    <property type="entry name" value="HTHLUXR"/>
</dbReference>
<dbReference type="InterPro" id="IPR016032">
    <property type="entry name" value="Sig_transdc_resp-reg_C-effctor"/>
</dbReference>
<accession>A0ABT5GLM6</accession>
<comment type="caution">
    <text evidence="5">The sequence shown here is derived from an EMBL/GenBank/DDBJ whole genome shotgun (WGS) entry which is preliminary data.</text>
</comment>
<dbReference type="InterPro" id="IPR000792">
    <property type="entry name" value="Tscrpt_reg_LuxR_C"/>
</dbReference>
<proteinExistence type="predicted"/>
<dbReference type="EMBL" id="JAPFQL010000113">
    <property type="protein sequence ID" value="MDC5699155.1"/>
    <property type="molecule type" value="Genomic_DNA"/>
</dbReference>
<dbReference type="Pfam" id="PF00196">
    <property type="entry name" value="GerE"/>
    <property type="match status" value="1"/>
</dbReference>